<dbReference type="InterPro" id="IPR001078">
    <property type="entry name" value="2-oxoacid_DH_actylTfrase"/>
</dbReference>
<evidence type="ECO:0000256" key="1">
    <source>
        <dbReference type="ARBA" id="ARBA00001938"/>
    </source>
</evidence>
<evidence type="ECO:0000313" key="6">
    <source>
        <dbReference type="Proteomes" id="UP001060414"/>
    </source>
</evidence>
<comment type="cofactor">
    <cofactor evidence="1">
        <name>(R)-lipoate</name>
        <dbReference type="ChEBI" id="CHEBI:83088"/>
    </cofactor>
</comment>
<protein>
    <submittedName>
        <fullName evidence="5">2-oxo acid dehydrogenase subunit E2</fullName>
    </submittedName>
</protein>
<dbReference type="RefSeq" id="WP_260746849.1">
    <property type="nucleotide sequence ID" value="NZ_CP092109.1"/>
</dbReference>
<dbReference type="PANTHER" id="PTHR43178:SF5">
    <property type="entry name" value="LIPOAMIDE ACYLTRANSFERASE COMPONENT OF BRANCHED-CHAIN ALPHA-KETO ACID DEHYDROGENASE COMPLEX, MITOCHONDRIAL"/>
    <property type="match status" value="1"/>
</dbReference>
<evidence type="ECO:0000313" key="5">
    <source>
        <dbReference type="EMBL" id="UWZ78496.1"/>
    </source>
</evidence>
<evidence type="ECO:0000259" key="4">
    <source>
        <dbReference type="Pfam" id="PF00198"/>
    </source>
</evidence>
<dbReference type="Proteomes" id="UP001060414">
    <property type="component" value="Chromosome"/>
</dbReference>
<dbReference type="EMBL" id="CP092109">
    <property type="protein sequence ID" value="UWZ78496.1"/>
    <property type="molecule type" value="Genomic_DNA"/>
</dbReference>
<dbReference type="SUPFAM" id="SSF52777">
    <property type="entry name" value="CoA-dependent acyltransferases"/>
    <property type="match status" value="1"/>
</dbReference>
<dbReference type="PANTHER" id="PTHR43178">
    <property type="entry name" value="DIHYDROLIPOAMIDE ACETYLTRANSFERASE COMPONENT OF PYRUVATE DEHYDROGENASE COMPLEX"/>
    <property type="match status" value="1"/>
</dbReference>
<dbReference type="InterPro" id="IPR050743">
    <property type="entry name" value="2-oxoacid_DH_E2_comp"/>
</dbReference>
<evidence type="ECO:0000256" key="3">
    <source>
        <dbReference type="ARBA" id="ARBA00023315"/>
    </source>
</evidence>
<gene>
    <name evidence="5" type="ORF">L9S41_12505</name>
</gene>
<keyword evidence="2" id="KW-0808">Transferase</keyword>
<proteinExistence type="predicted"/>
<feature type="domain" description="2-oxoacid dehydrogenase acyltransferase catalytic" evidence="4">
    <location>
        <begin position="175"/>
        <end position="254"/>
    </location>
</feature>
<organism evidence="5 6">
    <name type="scientific">Geoalkalibacter halelectricus</name>
    <dbReference type="NCBI Taxonomy" id="2847045"/>
    <lineage>
        <taxon>Bacteria</taxon>
        <taxon>Pseudomonadati</taxon>
        <taxon>Thermodesulfobacteriota</taxon>
        <taxon>Desulfuromonadia</taxon>
        <taxon>Desulfuromonadales</taxon>
        <taxon>Geoalkalibacteraceae</taxon>
        <taxon>Geoalkalibacter</taxon>
    </lineage>
</organism>
<reference evidence="5" key="1">
    <citation type="journal article" date="2022" name="Environ. Microbiol.">
        <title>Geoalkalibacter halelectricus SAP #1 sp. nov. possessing extracellular electron transfer and mineral#reducing capabilities from a haloalkaline environment.</title>
        <authorList>
            <person name="Yadav S."/>
            <person name="Singh R."/>
            <person name="Sundharam S.S."/>
            <person name="Chaudhary S."/>
            <person name="Krishnamurthi S."/>
            <person name="Patil S.A."/>
        </authorList>
    </citation>
    <scope>NUCLEOTIDE SEQUENCE</scope>
    <source>
        <strain evidence="5">SAP-1</strain>
    </source>
</reference>
<accession>A0ABY5ZHB6</accession>
<keyword evidence="6" id="KW-1185">Reference proteome</keyword>
<dbReference type="Pfam" id="PF00198">
    <property type="entry name" value="2-oxoacid_dh"/>
    <property type="match status" value="2"/>
</dbReference>
<name>A0ABY5ZHB6_9BACT</name>
<dbReference type="Gene3D" id="3.30.559.10">
    <property type="entry name" value="Chloramphenicol acetyltransferase-like domain"/>
    <property type="match status" value="1"/>
</dbReference>
<evidence type="ECO:0000256" key="2">
    <source>
        <dbReference type="ARBA" id="ARBA00022679"/>
    </source>
</evidence>
<sequence>MTATKNQITNQRFWNIVDGFVHEVIDKDAVVFHSLIDISRTEDFRRKEQQDSGVKPSYTALVIKAVSMALAEYPEVNCMVIRNRRIPLEKVNAVIAVEREVPDLGQIVLSAYMDDTDKMSAVEISEKLREFGTIEIEKVPLWNDFLTLIRKVPGPVARFLLKLPTYSPTLWRKWRGGSFVVTSPAKYGVDSVSAVWHYPLTIAFGLIKERPVVVDGQVVARSTLPFTLAWDRRLMPGAPAARFFNAIVTRLEKADFGEPKHQED</sequence>
<dbReference type="InterPro" id="IPR023213">
    <property type="entry name" value="CAT-like_dom_sf"/>
</dbReference>
<feature type="domain" description="2-oxoacid dehydrogenase acyltransferase catalytic" evidence="4">
    <location>
        <begin position="35"/>
        <end position="131"/>
    </location>
</feature>
<keyword evidence="3" id="KW-0012">Acyltransferase</keyword>